<gene>
    <name evidence="2" type="ORF">AFUS01_LOCUS45657</name>
</gene>
<evidence type="ECO:0000313" key="2">
    <source>
        <dbReference type="EMBL" id="CAG7836410.1"/>
    </source>
</evidence>
<sequence>MNNKGNTRVKRISISRNPVREEVLPCNDPGNCVEINNVSKDESIVPEVCPGGRCSIQRPSRRASRARRSRGRRSAGSASNRRRRRSTKNNARNRRSKKK</sequence>
<feature type="compositionally biased region" description="Basic residues" evidence="1">
    <location>
        <begin position="80"/>
        <end position="99"/>
    </location>
</feature>
<organism evidence="2 3">
    <name type="scientific">Allacma fusca</name>
    <dbReference type="NCBI Taxonomy" id="39272"/>
    <lineage>
        <taxon>Eukaryota</taxon>
        <taxon>Metazoa</taxon>
        <taxon>Ecdysozoa</taxon>
        <taxon>Arthropoda</taxon>
        <taxon>Hexapoda</taxon>
        <taxon>Collembola</taxon>
        <taxon>Symphypleona</taxon>
        <taxon>Sminthuridae</taxon>
        <taxon>Allacma</taxon>
    </lineage>
</organism>
<evidence type="ECO:0000313" key="3">
    <source>
        <dbReference type="Proteomes" id="UP000708208"/>
    </source>
</evidence>
<proteinExistence type="predicted"/>
<protein>
    <submittedName>
        <fullName evidence="2">Uncharacterized protein</fullName>
    </submittedName>
</protein>
<comment type="caution">
    <text evidence="2">The sequence shown here is derived from an EMBL/GenBank/DDBJ whole genome shotgun (WGS) entry which is preliminary data.</text>
</comment>
<name>A0A8J2LNL2_9HEXA</name>
<accession>A0A8J2LNL2</accession>
<dbReference type="Proteomes" id="UP000708208">
    <property type="component" value="Unassembled WGS sequence"/>
</dbReference>
<dbReference type="AlphaFoldDB" id="A0A8J2LNL2"/>
<feature type="region of interest" description="Disordered" evidence="1">
    <location>
        <begin position="46"/>
        <end position="99"/>
    </location>
</feature>
<feature type="compositionally biased region" description="Basic residues" evidence="1">
    <location>
        <begin position="59"/>
        <end position="73"/>
    </location>
</feature>
<dbReference type="EMBL" id="CAJVCH010571013">
    <property type="protein sequence ID" value="CAG7836410.1"/>
    <property type="molecule type" value="Genomic_DNA"/>
</dbReference>
<evidence type="ECO:0000256" key="1">
    <source>
        <dbReference type="SAM" id="MobiDB-lite"/>
    </source>
</evidence>
<reference evidence="2" key="1">
    <citation type="submission" date="2021-06" db="EMBL/GenBank/DDBJ databases">
        <authorList>
            <person name="Hodson N. C."/>
            <person name="Mongue J. A."/>
            <person name="Jaron S. K."/>
        </authorList>
    </citation>
    <scope>NUCLEOTIDE SEQUENCE</scope>
</reference>
<keyword evidence="3" id="KW-1185">Reference proteome</keyword>